<keyword evidence="1" id="KW-1133">Transmembrane helix</keyword>
<name>A0A167NMA2_9GAMM</name>
<dbReference type="EMBL" id="AUXX01000009">
    <property type="protein sequence ID" value="KZN68489.1"/>
    <property type="molecule type" value="Genomic_DNA"/>
</dbReference>
<evidence type="ECO:0000313" key="3">
    <source>
        <dbReference type="EMBL" id="KZN68489.1"/>
    </source>
</evidence>
<dbReference type="PANTHER" id="PTHR22916">
    <property type="entry name" value="GLYCOSYLTRANSFERASE"/>
    <property type="match status" value="1"/>
</dbReference>
<dbReference type="InterPro" id="IPR001173">
    <property type="entry name" value="Glyco_trans_2-like"/>
</dbReference>
<evidence type="ECO:0000313" key="4">
    <source>
        <dbReference type="Proteomes" id="UP000076661"/>
    </source>
</evidence>
<dbReference type="CDD" id="cd00761">
    <property type="entry name" value="Glyco_tranf_GTA_type"/>
    <property type="match status" value="1"/>
</dbReference>
<sequence length="338" mass="38922">MASNSCTGNAQFKEQFVFKRKSISTLEVVMRQKLKKVSVLMLAYNHGKFILDAIQSVEKNISDKFELEIIVLDDGSSDNTVDVVKTYMEDPKVEIKLIENEHQGIHAIAKNLNTLIRASSGDFICFLTSDDMFTENRFEQQLEMMEQDHDVVLCYANGSNIINGVNSGLVHKKVDLKLLEKKCTDSMYEYVTTCVPSLFVQSALIRKSFVSDMDEVYDESLIADDWVLNIRLFNKMQKESKKFDFIDKPVFLRILHGGNTSSNLPVHFERVVQVINKYCRSPEKLYAKTISEFFILALLQGKVGLAFKFVSKLGFKINLFGYYVYYLFNLFFLKLKRN</sequence>
<dbReference type="InterPro" id="IPR029044">
    <property type="entry name" value="Nucleotide-diphossugar_trans"/>
</dbReference>
<proteinExistence type="predicted"/>
<dbReference type="GO" id="GO:0016758">
    <property type="term" value="F:hexosyltransferase activity"/>
    <property type="evidence" value="ECO:0007669"/>
    <property type="project" value="UniProtKB-ARBA"/>
</dbReference>
<dbReference type="Gene3D" id="3.90.550.10">
    <property type="entry name" value="Spore Coat Polysaccharide Biosynthesis Protein SpsA, Chain A"/>
    <property type="match status" value="1"/>
</dbReference>
<comment type="caution">
    <text evidence="3">The sequence shown here is derived from an EMBL/GenBank/DDBJ whole genome shotgun (WGS) entry which is preliminary data.</text>
</comment>
<dbReference type="SUPFAM" id="SSF53448">
    <property type="entry name" value="Nucleotide-diphospho-sugar transferases"/>
    <property type="match status" value="1"/>
</dbReference>
<accession>A0A167NMA2</accession>
<keyword evidence="1" id="KW-0472">Membrane</keyword>
<gene>
    <name evidence="3" type="ORF">N478_15100</name>
</gene>
<dbReference type="Pfam" id="PF00535">
    <property type="entry name" value="Glycos_transf_2"/>
    <property type="match status" value="1"/>
</dbReference>
<dbReference type="Proteomes" id="UP000076661">
    <property type="component" value="Unassembled WGS sequence"/>
</dbReference>
<keyword evidence="1" id="KW-0812">Transmembrane</keyword>
<dbReference type="AlphaFoldDB" id="A0A167NMA2"/>
<organism evidence="3 4">
    <name type="scientific">Pseudoalteromonas luteoviolacea S4060-1</name>
    <dbReference type="NCBI Taxonomy" id="1365257"/>
    <lineage>
        <taxon>Bacteria</taxon>
        <taxon>Pseudomonadati</taxon>
        <taxon>Pseudomonadota</taxon>
        <taxon>Gammaproteobacteria</taxon>
        <taxon>Alteromonadales</taxon>
        <taxon>Pseudoalteromonadaceae</taxon>
        <taxon>Pseudoalteromonas</taxon>
    </lineage>
</organism>
<feature type="domain" description="Glycosyltransferase 2-like" evidence="2">
    <location>
        <begin position="38"/>
        <end position="195"/>
    </location>
</feature>
<reference evidence="3 4" key="1">
    <citation type="submission" date="2013-07" db="EMBL/GenBank/DDBJ databases">
        <title>Comparative Genomic and Metabolomic Analysis of Twelve Strains of Pseudoalteromonas luteoviolacea.</title>
        <authorList>
            <person name="Vynne N.G."/>
            <person name="Mansson M."/>
            <person name="Gram L."/>
        </authorList>
    </citation>
    <scope>NUCLEOTIDE SEQUENCE [LARGE SCALE GENOMIC DNA]</scope>
    <source>
        <strain evidence="3 4">S4060-1</strain>
    </source>
</reference>
<evidence type="ECO:0000256" key="1">
    <source>
        <dbReference type="SAM" id="Phobius"/>
    </source>
</evidence>
<evidence type="ECO:0000259" key="2">
    <source>
        <dbReference type="Pfam" id="PF00535"/>
    </source>
</evidence>
<feature type="transmembrane region" description="Helical" evidence="1">
    <location>
        <begin position="313"/>
        <end position="333"/>
    </location>
</feature>
<dbReference type="PATRIC" id="fig|1365257.3.peg.1431"/>
<protein>
    <recommendedName>
        <fullName evidence="2">Glycosyltransferase 2-like domain-containing protein</fullName>
    </recommendedName>
</protein>
<dbReference type="PANTHER" id="PTHR22916:SF3">
    <property type="entry name" value="UDP-GLCNAC:BETAGAL BETA-1,3-N-ACETYLGLUCOSAMINYLTRANSFERASE-LIKE PROTEIN 1"/>
    <property type="match status" value="1"/>
</dbReference>